<dbReference type="InterPro" id="IPR056632">
    <property type="entry name" value="DUF7730"/>
</dbReference>
<accession>A0A9N9KKU0</accession>
<dbReference type="OrthoDB" id="4757095at2759"/>
<evidence type="ECO:0000313" key="4">
    <source>
        <dbReference type="Proteomes" id="UP000696280"/>
    </source>
</evidence>
<evidence type="ECO:0000313" key="3">
    <source>
        <dbReference type="EMBL" id="CAG8949104.1"/>
    </source>
</evidence>
<name>A0A9N9KKU0_9HELO</name>
<organism evidence="3 4">
    <name type="scientific">Hymenoscyphus fraxineus</name>
    <dbReference type="NCBI Taxonomy" id="746836"/>
    <lineage>
        <taxon>Eukaryota</taxon>
        <taxon>Fungi</taxon>
        <taxon>Dikarya</taxon>
        <taxon>Ascomycota</taxon>
        <taxon>Pezizomycotina</taxon>
        <taxon>Leotiomycetes</taxon>
        <taxon>Helotiales</taxon>
        <taxon>Helotiaceae</taxon>
        <taxon>Hymenoscyphus</taxon>
    </lineage>
</organism>
<protein>
    <recommendedName>
        <fullName evidence="2">DUF7730 domain-containing protein</fullName>
    </recommendedName>
</protein>
<gene>
    <name evidence="3" type="ORF">HYFRA_00002233</name>
</gene>
<proteinExistence type="predicted"/>
<evidence type="ECO:0000259" key="2">
    <source>
        <dbReference type="Pfam" id="PF24864"/>
    </source>
</evidence>
<feature type="domain" description="DUF7730" evidence="2">
    <location>
        <begin position="64"/>
        <end position="255"/>
    </location>
</feature>
<reference evidence="3" key="1">
    <citation type="submission" date="2021-07" db="EMBL/GenBank/DDBJ databases">
        <authorList>
            <person name="Durling M."/>
        </authorList>
    </citation>
    <scope>NUCLEOTIDE SEQUENCE</scope>
</reference>
<evidence type="ECO:0000256" key="1">
    <source>
        <dbReference type="SAM" id="MobiDB-lite"/>
    </source>
</evidence>
<dbReference type="PANTHER" id="PTHR38790">
    <property type="entry name" value="2EXR DOMAIN-CONTAINING PROTEIN-RELATED"/>
    <property type="match status" value="1"/>
</dbReference>
<dbReference type="EMBL" id="CAJVRL010000001">
    <property type="protein sequence ID" value="CAG8949104.1"/>
    <property type="molecule type" value="Genomic_DNA"/>
</dbReference>
<feature type="compositionally biased region" description="Polar residues" evidence="1">
    <location>
        <begin position="27"/>
        <end position="44"/>
    </location>
</feature>
<dbReference type="Pfam" id="PF24864">
    <property type="entry name" value="DUF7730"/>
    <property type="match status" value="1"/>
</dbReference>
<dbReference type="Proteomes" id="UP000696280">
    <property type="component" value="Unassembled WGS sequence"/>
</dbReference>
<feature type="region of interest" description="Disordered" evidence="1">
    <location>
        <begin position="1"/>
        <end position="44"/>
    </location>
</feature>
<feature type="region of interest" description="Disordered" evidence="1">
    <location>
        <begin position="292"/>
        <end position="317"/>
    </location>
</feature>
<dbReference type="AlphaFoldDB" id="A0A9N9KKU0"/>
<keyword evidence="4" id="KW-1185">Reference proteome</keyword>
<feature type="compositionally biased region" description="Polar residues" evidence="1">
    <location>
        <begin position="1"/>
        <end position="18"/>
    </location>
</feature>
<comment type="caution">
    <text evidence="3">The sequence shown here is derived from an EMBL/GenBank/DDBJ whole genome shotgun (WGS) entry which is preliminary data.</text>
</comment>
<dbReference type="PANTHER" id="PTHR38790:SF9">
    <property type="entry name" value="F-BOX DOMAIN-CONTAINING PROTEIN"/>
    <property type="match status" value="1"/>
</dbReference>
<sequence>MSDRNISTFKSRKNSASSKMKLLFKKTSPQNLTSDQETKPSTSDLAISILPTSRLEISNVPPDPQEQSQFLGTLPLELRREIYGHVVNGYGTVQHIFLSQNLLRQVRCAEPNSPYYHNDEHDGENWPCEVQDNSERNKKHSGWEIAPLLLTCRKAYLELTEVFFSSTIFRLNMDAAIKLLASFPAAPHVARMQLHVFFSPSSSMYSPRYQAWPVDLTAENTYPRVNDFRDDWESFWRSFVMQRPRSLIIEILDILGPSREAREKEGIFNTKLPWPVGVETSEQFRGVEFINRRPSEGQVPRGQDVDKGDPGPPLPRGFLRGRLNIWRNNHHGN</sequence>